<evidence type="ECO:0000256" key="3">
    <source>
        <dbReference type="ARBA" id="ARBA00022777"/>
    </source>
</evidence>
<name>A0ABN3VGE0_9PSEU</name>
<reference evidence="8 9" key="1">
    <citation type="journal article" date="2019" name="Int. J. Syst. Evol. Microbiol.">
        <title>The Global Catalogue of Microorganisms (GCM) 10K type strain sequencing project: providing services to taxonomists for standard genome sequencing and annotation.</title>
        <authorList>
            <consortium name="The Broad Institute Genomics Platform"/>
            <consortium name="The Broad Institute Genome Sequencing Center for Infectious Disease"/>
            <person name="Wu L."/>
            <person name="Ma J."/>
        </authorList>
    </citation>
    <scope>NUCLEOTIDE SEQUENCE [LARGE SCALE GENOMIC DNA]</scope>
    <source>
        <strain evidence="8 9">JCM 9383</strain>
    </source>
</reference>
<dbReference type="Gene3D" id="3.30.200.20">
    <property type="entry name" value="Phosphorylase Kinase, domain 1"/>
    <property type="match status" value="1"/>
</dbReference>
<dbReference type="InterPro" id="IPR000719">
    <property type="entry name" value="Prot_kinase_dom"/>
</dbReference>
<dbReference type="CDD" id="cd14014">
    <property type="entry name" value="STKc_PknB_like"/>
    <property type="match status" value="1"/>
</dbReference>
<keyword evidence="1" id="KW-0808">Transferase</keyword>
<feature type="domain" description="Protein kinase" evidence="7">
    <location>
        <begin position="10"/>
        <end position="266"/>
    </location>
</feature>
<dbReference type="Gene3D" id="1.10.510.10">
    <property type="entry name" value="Transferase(Phosphotransferase) domain 1"/>
    <property type="match status" value="1"/>
</dbReference>
<evidence type="ECO:0000256" key="6">
    <source>
        <dbReference type="SAM" id="Phobius"/>
    </source>
</evidence>
<evidence type="ECO:0000256" key="5">
    <source>
        <dbReference type="PROSITE-ProRule" id="PRU10141"/>
    </source>
</evidence>
<dbReference type="EMBL" id="BAAAUX010000016">
    <property type="protein sequence ID" value="GAA2802797.1"/>
    <property type="molecule type" value="Genomic_DNA"/>
</dbReference>
<dbReference type="SMART" id="SM00220">
    <property type="entry name" value="S_TKc"/>
    <property type="match status" value="1"/>
</dbReference>
<keyword evidence="6" id="KW-1133">Transmembrane helix</keyword>
<dbReference type="Pfam" id="PF00069">
    <property type="entry name" value="Pkinase"/>
    <property type="match status" value="1"/>
</dbReference>
<feature type="binding site" evidence="5">
    <location>
        <position position="39"/>
    </location>
    <ligand>
        <name>ATP</name>
        <dbReference type="ChEBI" id="CHEBI:30616"/>
    </ligand>
</feature>
<keyword evidence="9" id="KW-1185">Reference proteome</keyword>
<dbReference type="PANTHER" id="PTHR43289:SF34">
    <property type="entry name" value="SERINE_THREONINE-PROTEIN KINASE YBDM-RELATED"/>
    <property type="match status" value="1"/>
</dbReference>
<dbReference type="PANTHER" id="PTHR43289">
    <property type="entry name" value="MITOGEN-ACTIVATED PROTEIN KINASE KINASE KINASE 20-RELATED"/>
    <property type="match status" value="1"/>
</dbReference>
<dbReference type="InterPro" id="IPR011009">
    <property type="entry name" value="Kinase-like_dom_sf"/>
</dbReference>
<accession>A0ABN3VGE0</accession>
<protein>
    <recommendedName>
        <fullName evidence="7">Protein kinase domain-containing protein</fullName>
    </recommendedName>
</protein>
<keyword evidence="2 5" id="KW-0547">Nucleotide-binding</keyword>
<keyword evidence="6" id="KW-0472">Membrane</keyword>
<evidence type="ECO:0000256" key="2">
    <source>
        <dbReference type="ARBA" id="ARBA00022741"/>
    </source>
</evidence>
<keyword evidence="6" id="KW-0812">Transmembrane</keyword>
<evidence type="ECO:0000313" key="8">
    <source>
        <dbReference type="EMBL" id="GAA2802797.1"/>
    </source>
</evidence>
<dbReference type="SUPFAM" id="SSF56112">
    <property type="entry name" value="Protein kinase-like (PK-like)"/>
    <property type="match status" value="1"/>
</dbReference>
<dbReference type="RefSeq" id="WP_344682280.1">
    <property type="nucleotide sequence ID" value="NZ_BAAAUX010000016.1"/>
</dbReference>
<dbReference type="PROSITE" id="PS00108">
    <property type="entry name" value="PROTEIN_KINASE_ST"/>
    <property type="match status" value="1"/>
</dbReference>
<proteinExistence type="predicted"/>
<gene>
    <name evidence="8" type="ORF">GCM10010470_42380</name>
</gene>
<dbReference type="InterPro" id="IPR017441">
    <property type="entry name" value="Protein_kinase_ATP_BS"/>
</dbReference>
<keyword evidence="3" id="KW-0418">Kinase</keyword>
<organism evidence="8 9">
    <name type="scientific">Saccharopolyspora taberi</name>
    <dbReference type="NCBI Taxonomy" id="60895"/>
    <lineage>
        <taxon>Bacteria</taxon>
        <taxon>Bacillati</taxon>
        <taxon>Actinomycetota</taxon>
        <taxon>Actinomycetes</taxon>
        <taxon>Pseudonocardiales</taxon>
        <taxon>Pseudonocardiaceae</taxon>
        <taxon>Saccharopolyspora</taxon>
    </lineage>
</organism>
<dbReference type="PROSITE" id="PS00107">
    <property type="entry name" value="PROTEIN_KINASE_ATP"/>
    <property type="match status" value="1"/>
</dbReference>
<comment type="caution">
    <text evidence="8">The sequence shown here is derived from an EMBL/GenBank/DDBJ whole genome shotgun (WGS) entry which is preliminary data.</text>
</comment>
<sequence>MVESLLGGRYRLGACLGGGGMADVYRAMDTRLERVVAVKVFRQGTDRTGRERFEEEARLLAGLSHPGLVPVFDASASGDELYLVMQLVEGRTLADVIAAGPMPPAEVAELGRRLADVLTYVHDNGIVHRDVKPSNVLIGNDGRVFLADFGISRLIDAVGRMTASGVILGTATYMAPEQVHGSGIGHPTDVYALGLVLLECVTGRTEFPGSGTEAALARLTRSPHVPDTLPEPLRSALRAMTAAAPEQRPSAEQCADLLSGEATELIPVTEPVRPHTRQLPAPVAAQPRGRKWRWPLAGVAALALLIGLLFFLQRPEPAAVPQLPAVSGAPGVERLPQDLANLESLVR</sequence>
<dbReference type="Proteomes" id="UP001500979">
    <property type="component" value="Unassembled WGS sequence"/>
</dbReference>
<evidence type="ECO:0000259" key="7">
    <source>
        <dbReference type="PROSITE" id="PS50011"/>
    </source>
</evidence>
<keyword evidence="4 5" id="KW-0067">ATP-binding</keyword>
<evidence type="ECO:0000256" key="4">
    <source>
        <dbReference type="ARBA" id="ARBA00022840"/>
    </source>
</evidence>
<evidence type="ECO:0000256" key="1">
    <source>
        <dbReference type="ARBA" id="ARBA00022679"/>
    </source>
</evidence>
<dbReference type="PROSITE" id="PS50011">
    <property type="entry name" value="PROTEIN_KINASE_DOM"/>
    <property type="match status" value="1"/>
</dbReference>
<feature type="transmembrane region" description="Helical" evidence="6">
    <location>
        <begin position="292"/>
        <end position="312"/>
    </location>
</feature>
<evidence type="ECO:0000313" key="9">
    <source>
        <dbReference type="Proteomes" id="UP001500979"/>
    </source>
</evidence>
<dbReference type="InterPro" id="IPR008271">
    <property type="entry name" value="Ser/Thr_kinase_AS"/>
</dbReference>